<dbReference type="GO" id="GO:0016829">
    <property type="term" value="F:lyase activity"/>
    <property type="evidence" value="ECO:0007669"/>
    <property type="project" value="UniProtKB-KW"/>
</dbReference>
<dbReference type="PANTHER" id="PTHR43075">
    <property type="entry name" value="FORMATE LYASE ACTIVATING ENZYME, PUTATIVE (AFU_ORTHOLOGUE AFUA_2G15630)-RELATED"/>
    <property type="match status" value="1"/>
</dbReference>
<keyword evidence="4 5" id="KW-0411">Iron-sulfur</keyword>
<reference evidence="7 8" key="2">
    <citation type="journal article" date="2014" name="Genome Announc.">
        <title>Complete Genome Sequence of Methanoregula formicica SMSPT, a Mesophilic Hydrogenotrophic Methanogen Isolated from a Methanogenic Upflow Anaerobic Sludge Blanket Reactor.</title>
        <authorList>
            <person name="Yamamoto K."/>
            <person name="Tamaki H."/>
            <person name="Cadillo-Quiroz H."/>
            <person name="Imachi H."/>
            <person name="Kyrpides N."/>
            <person name="Woyke T."/>
            <person name="Goodwin L."/>
            <person name="Zinder S.H."/>
            <person name="Kamagata Y."/>
            <person name="Liu W.T."/>
        </authorList>
    </citation>
    <scope>NUCLEOTIDE SEQUENCE [LARGE SCALE GENOMIC DNA]</scope>
    <source>
        <strain evidence="8">DSM 22288 / NBRC 105244 / SMSP</strain>
    </source>
</reference>
<dbReference type="STRING" id="593750.Metfor_2003"/>
<feature type="binding site" evidence="5">
    <location>
        <position position="87"/>
    </location>
    <ligand>
        <name>[4Fe-4S] cluster</name>
        <dbReference type="ChEBI" id="CHEBI:49883"/>
        <note>4Fe-4S-S-AdoMet</note>
    </ligand>
</feature>
<gene>
    <name evidence="7" type="ordered locus">Metfor_2003</name>
</gene>
<evidence type="ECO:0000256" key="2">
    <source>
        <dbReference type="ARBA" id="ARBA00022723"/>
    </source>
</evidence>
<dbReference type="InterPro" id="IPR016431">
    <property type="entry name" value="Pyrv-formate_lyase-activ_prd"/>
</dbReference>
<accession>L0HE55</accession>
<evidence type="ECO:0000313" key="8">
    <source>
        <dbReference type="Proteomes" id="UP000010824"/>
    </source>
</evidence>
<dbReference type="InterPro" id="IPR040085">
    <property type="entry name" value="MJ0674-like"/>
</dbReference>
<dbReference type="PIRSF" id="PIRSF004869">
    <property type="entry name" value="PflX_prd"/>
    <property type="match status" value="1"/>
</dbReference>
<dbReference type="InterPro" id="IPR058240">
    <property type="entry name" value="rSAM_sf"/>
</dbReference>
<protein>
    <submittedName>
        <fullName evidence="7">Pyruvate formate lyase activating protein-like uncharacterized Fe-S protein</fullName>
    </submittedName>
</protein>
<keyword evidence="7" id="KW-0670">Pyruvate</keyword>
<evidence type="ECO:0000256" key="5">
    <source>
        <dbReference type="PIRSR" id="PIRSR004869-50"/>
    </source>
</evidence>
<feature type="binding site" evidence="5">
    <location>
        <position position="94"/>
    </location>
    <ligand>
        <name>[4Fe-4S] cluster</name>
        <dbReference type="ChEBI" id="CHEBI:49883"/>
        <note>4Fe-4S-S-AdoMet</note>
    </ligand>
</feature>
<comment type="cofactor">
    <cofactor evidence="5">
        <name>[4Fe-4S] cluster</name>
        <dbReference type="ChEBI" id="CHEBI:49883"/>
    </cofactor>
    <text evidence="5">Binds 1 [4Fe-4S] cluster. The cluster is coordinated with 3 cysteines and an exchangeable S-adenosyl-L-methionine.</text>
</comment>
<dbReference type="RefSeq" id="WP_015285980.1">
    <property type="nucleotide sequence ID" value="NC_019943.1"/>
</dbReference>
<dbReference type="EMBL" id="CP003167">
    <property type="protein sequence ID" value="AGB03017.1"/>
    <property type="molecule type" value="Genomic_DNA"/>
</dbReference>
<dbReference type="HOGENOM" id="CLU_062674_0_1_2"/>
<evidence type="ECO:0000313" key="7">
    <source>
        <dbReference type="EMBL" id="AGB03017.1"/>
    </source>
</evidence>
<dbReference type="eggNOG" id="arCOG00934">
    <property type="taxonomic scope" value="Archaea"/>
</dbReference>
<dbReference type="InterPro" id="IPR013785">
    <property type="entry name" value="Aldolase_TIM"/>
</dbReference>
<dbReference type="KEGG" id="mfo:Metfor_2003"/>
<keyword evidence="8" id="KW-1185">Reference proteome</keyword>
<keyword evidence="3 5" id="KW-0408">Iron</keyword>
<keyword evidence="7" id="KW-0456">Lyase</keyword>
<feature type="binding site" evidence="5">
    <location>
        <position position="91"/>
    </location>
    <ligand>
        <name>[4Fe-4S] cluster</name>
        <dbReference type="ChEBI" id="CHEBI:49883"/>
        <note>4Fe-4S-S-AdoMet</note>
    </ligand>
</feature>
<reference evidence="8" key="1">
    <citation type="submission" date="2011-12" db="EMBL/GenBank/DDBJ databases">
        <title>Complete sequence of Methanoregula formicicum SMSP.</title>
        <authorList>
            <person name="Lucas S."/>
            <person name="Han J."/>
            <person name="Lapidus A."/>
            <person name="Cheng J.-F."/>
            <person name="Goodwin L."/>
            <person name="Pitluck S."/>
            <person name="Peters L."/>
            <person name="Ovchinnikova G."/>
            <person name="Teshima H."/>
            <person name="Detter J.C."/>
            <person name="Han C."/>
            <person name="Tapia R."/>
            <person name="Land M."/>
            <person name="Hauser L."/>
            <person name="Kyrpides N."/>
            <person name="Ivanova N."/>
            <person name="Pagani I."/>
            <person name="Imachi H."/>
            <person name="Tamaki H."/>
            <person name="Sekiguchi Y."/>
            <person name="Kamagata Y."/>
            <person name="Cadillo-Quiroz H."/>
            <person name="Zinder S."/>
            <person name="Liu W.-T."/>
            <person name="Woyke T."/>
        </authorList>
    </citation>
    <scope>NUCLEOTIDE SEQUENCE [LARGE SCALE GENOMIC DNA]</scope>
    <source>
        <strain evidence="8">DSM 22288 / NBRC 105244 / SMSP</strain>
    </source>
</reference>
<organism evidence="7 8">
    <name type="scientific">Methanoregula formicica (strain DSM 22288 / NBRC 105244 / SMSP)</name>
    <dbReference type="NCBI Taxonomy" id="593750"/>
    <lineage>
        <taxon>Archaea</taxon>
        <taxon>Methanobacteriati</taxon>
        <taxon>Methanobacteriota</taxon>
        <taxon>Stenosarchaea group</taxon>
        <taxon>Methanomicrobia</taxon>
        <taxon>Methanomicrobiales</taxon>
        <taxon>Methanoregulaceae</taxon>
        <taxon>Methanoregula</taxon>
    </lineage>
</organism>
<evidence type="ECO:0000256" key="1">
    <source>
        <dbReference type="ARBA" id="ARBA00022691"/>
    </source>
</evidence>
<keyword evidence="2 5" id="KW-0479">Metal-binding</keyword>
<dbReference type="SFLD" id="SFLDS00029">
    <property type="entry name" value="Radical_SAM"/>
    <property type="match status" value="1"/>
</dbReference>
<dbReference type="SFLD" id="SFLDG01099">
    <property type="entry name" value="Uncharacterised_Radical_SAM_Su"/>
    <property type="match status" value="1"/>
</dbReference>
<dbReference type="Proteomes" id="UP000010824">
    <property type="component" value="Chromosome"/>
</dbReference>
<dbReference type="Pfam" id="PF04055">
    <property type="entry name" value="Radical_SAM"/>
    <property type="match status" value="1"/>
</dbReference>
<keyword evidence="1 5" id="KW-0949">S-adenosyl-L-methionine</keyword>
<dbReference type="GO" id="GO:0046872">
    <property type="term" value="F:metal ion binding"/>
    <property type="evidence" value="ECO:0007669"/>
    <property type="project" value="UniProtKB-KW"/>
</dbReference>
<dbReference type="AlphaFoldDB" id="L0HE55"/>
<evidence type="ECO:0000256" key="3">
    <source>
        <dbReference type="ARBA" id="ARBA00023004"/>
    </source>
</evidence>
<dbReference type="GO" id="GO:0051536">
    <property type="term" value="F:iron-sulfur cluster binding"/>
    <property type="evidence" value="ECO:0007669"/>
    <property type="project" value="UniProtKB-KW"/>
</dbReference>
<dbReference type="InParanoid" id="L0HE55"/>
<evidence type="ECO:0000256" key="4">
    <source>
        <dbReference type="ARBA" id="ARBA00023014"/>
    </source>
</evidence>
<evidence type="ECO:0000259" key="6">
    <source>
        <dbReference type="Pfam" id="PF04055"/>
    </source>
</evidence>
<name>L0HE55_METFS</name>
<dbReference type="Gene3D" id="3.20.20.70">
    <property type="entry name" value="Aldolase class I"/>
    <property type="match status" value="1"/>
</dbReference>
<feature type="domain" description="Radical SAM core" evidence="6">
    <location>
        <begin position="82"/>
        <end position="212"/>
    </location>
</feature>
<sequence>MKPDKRKPAYRFLLESGELPERADRADSLLSSCTVCSRKCGVNRLDDEKGFCRTGLLPVISSYGPHFGEEPPLVGTGGSGTIFATHCNLACRFCQNSDISQCGRGSEIIPSQLAEIMIRLQDAGCHNINLVTPSHIVPQLIRSISSAAGQGLSIPIVYNSGGYDSVETLRLLDGIIDIYMPDAKYGSNAIAADLSRVPDYADVMMAAIREMHRQVGDLVIENGIAVRGLLVRHLVLPENLARSDLVLPWIADEISRETYVNIMDQYHPDWQVSGRTEAKYPALRRGITADEFARAVRIARDAGLHRFPDL</sequence>
<dbReference type="GeneID" id="14309396"/>
<dbReference type="InterPro" id="IPR007197">
    <property type="entry name" value="rSAM"/>
</dbReference>
<proteinExistence type="predicted"/>
<dbReference type="OrthoDB" id="371936at2157"/>
<dbReference type="PANTHER" id="PTHR43075:SF1">
    <property type="entry name" value="FORMATE LYASE ACTIVATING ENZYME, PUTATIVE (AFU_ORTHOLOGUE AFUA_2G15630)-RELATED"/>
    <property type="match status" value="1"/>
</dbReference>
<dbReference type="SUPFAM" id="SSF102114">
    <property type="entry name" value="Radical SAM enzymes"/>
    <property type="match status" value="1"/>
</dbReference>